<comment type="caution">
    <text evidence="2">The sequence shown here is derived from an EMBL/GenBank/DDBJ whole genome shotgun (WGS) entry which is preliminary data.</text>
</comment>
<dbReference type="PANTHER" id="PTHR15600">
    <property type="entry name" value="SACSIN"/>
    <property type="match status" value="1"/>
</dbReference>
<dbReference type="PANTHER" id="PTHR15600:SF42">
    <property type="entry name" value="SACSIN"/>
    <property type="match status" value="1"/>
</dbReference>
<reference evidence="2" key="1">
    <citation type="journal article" date="2020" name="Fungal Divers.">
        <title>Resolving the Mortierellaceae phylogeny through synthesis of multi-gene phylogenetics and phylogenomics.</title>
        <authorList>
            <person name="Vandepol N."/>
            <person name="Liber J."/>
            <person name="Desiro A."/>
            <person name="Na H."/>
            <person name="Kennedy M."/>
            <person name="Barry K."/>
            <person name="Grigoriev I.V."/>
            <person name="Miller A.N."/>
            <person name="O'Donnell K."/>
            <person name="Stajich J.E."/>
            <person name="Bonito G."/>
        </authorList>
    </citation>
    <scope>NUCLEOTIDE SEQUENCE</scope>
    <source>
        <strain evidence="2">MES-2147</strain>
    </source>
</reference>
<protein>
    <submittedName>
        <fullName evidence="2">Uncharacterized protein</fullName>
    </submittedName>
</protein>
<feature type="non-terminal residue" evidence="2">
    <location>
        <position position="794"/>
    </location>
</feature>
<gene>
    <name evidence="2" type="ORF">BGZ65_008554</name>
</gene>
<feature type="region of interest" description="Disordered" evidence="1">
    <location>
        <begin position="492"/>
        <end position="531"/>
    </location>
</feature>
<dbReference type="Proteomes" id="UP000749646">
    <property type="component" value="Unassembled WGS sequence"/>
</dbReference>
<evidence type="ECO:0000313" key="3">
    <source>
        <dbReference type="Proteomes" id="UP000749646"/>
    </source>
</evidence>
<feature type="non-terminal residue" evidence="2">
    <location>
        <position position="1"/>
    </location>
</feature>
<dbReference type="OrthoDB" id="1262810at2759"/>
<proteinExistence type="predicted"/>
<feature type="compositionally biased region" description="Acidic residues" evidence="1">
    <location>
        <begin position="496"/>
        <end position="528"/>
    </location>
</feature>
<sequence>RKLLRQHKNQWSTVTSGNILIEMLKYCIQDEKISDLEGLPLLPLADGQWVEFSTRAASSRYLVSETIFNALSYSKEGLVDIDIDITLVQSFKEFTAFKMYWSSMRAPVIGTRIKDVYQRLCYESSDSKHIPVDTIEQSSEAFPTNSWITSFWDMVLCLDSAERKTLLTLLEGTHVLPITRQRLAPLSTVFPVVYLDCNNHSNEPTLTDFLNVLEDQLCCRVMRSDFFITDATAMDYVFEVTDATKVLNIVSRVEADKLYILEQSFCHVTCSYMAKWLSSDEVLNNVGLRTLKSLPIYRLYESSKLVPLQGSETMSVAKWRVAWRFTTAENPWLPTSVDLLADEQPMLEHLTDLIGIPIIKASEYWYLIMSDLCHYPESDWDSMIEKFCSMYHVHSKDYDFISIMRNLDFVRAAGPNQSEEDQDHSGARLSPRSVVNPSLSQYYMEDEKVFPAGMYSRAPVFEVLSKMGMQTKFDASFILDRVHRLSSRSRIYSNDGSDDSYDSDDSGDSYDGDDSDDENAENSEDDPSHEERAGVLRALYARMNADFLAEFRSKNMQRSLRSKAWILAKSPKDDIERFYTTQECRPECEAVLVGEKMPLSIFDFSNTHLTKCMGWDKPPPLSKILEHFLATIERSTTQEIGEKDTFAFYEIHCHLLERIDNPLELVAMKTALTGKPWIVINRTLHTVDRVALKLTCDLSPHFVQVPSSDSRLNKLFLAMGVRETVGQTDLQGLISAVAARYEDNMSVSETDSDFVVKILQGMTDKDVKFQWTADILIPTADNLLCKITDVVYDD</sequence>
<dbReference type="AlphaFoldDB" id="A0A9P6ITX6"/>
<dbReference type="EMBL" id="JAAAHW010007515">
    <property type="protein sequence ID" value="KAF9947773.1"/>
    <property type="molecule type" value="Genomic_DNA"/>
</dbReference>
<evidence type="ECO:0000256" key="1">
    <source>
        <dbReference type="SAM" id="MobiDB-lite"/>
    </source>
</evidence>
<organism evidence="2 3">
    <name type="scientific">Modicella reniformis</name>
    <dbReference type="NCBI Taxonomy" id="1440133"/>
    <lineage>
        <taxon>Eukaryota</taxon>
        <taxon>Fungi</taxon>
        <taxon>Fungi incertae sedis</taxon>
        <taxon>Mucoromycota</taxon>
        <taxon>Mortierellomycotina</taxon>
        <taxon>Mortierellomycetes</taxon>
        <taxon>Mortierellales</taxon>
        <taxon>Mortierellaceae</taxon>
        <taxon>Modicella</taxon>
    </lineage>
</organism>
<accession>A0A9P6ITX6</accession>
<evidence type="ECO:0000313" key="2">
    <source>
        <dbReference type="EMBL" id="KAF9947773.1"/>
    </source>
</evidence>
<dbReference type="InterPro" id="IPR052972">
    <property type="entry name" value="Sacsin_chaperone_reg"/>
</dbReference>
<keyword evidence="3" id="KW-1185">Reference proteome</keyword>
<name>A0A9P6ITX6_9FUNG</name>
<dbReference type="GO" id="GO:0030544">
    <property type="term" value="F:Hsp70 protein binding"/>
    <property type="evidence" value="ECO:0007669"/>
    <property type="project" value="TreeGrafter"/>
</dbReference>